<dbReference type="PROSITE" id="PS51257">
    <property type="entry name" value="PROKAR_LIPOPROTEIN"/>
    <property type="match status" value="1"/>
</dbReference>
<dbReference type="AlphaFoldDB" id="H1Q4G6"/>
<proteinExistence type="predicted"/>
<dbReference type="Gene3D" id="3.10.450.410">
    <property type="match status" value="1"/>
</dbReference>
<comment type="caution">
    <text evidence="1">The sequence shown here is derived from an EMBL/GenBank/DDBJ whole genome shotgun (WGS) entry which is preliminary data.</text>
</comment>
<keyword evidence="2" id="KW-1185">Reference proteome</keyword>
<organism evidence="1 2">
    <name type="scientific">Prevotella micans F0438</name>
    <dbReference type="NCBI Taxonomy" id="883158"/>
    <lineage>
        <taxon>Bacteria</taxon>
        <taxon>Pseudomonadati</taxon>
        <taxon>Bacteroidota</taxon>
        <taxon>Bacteroidia</taxon>
        <taxon>Bacteroidales</taxon>
        <taxon>Prevotellaceae</taxon>
        <taxon>Prevotella</taxon>
    </lineage>
</organism>
<dbReference type="InterPro" id="IPR025590">
    <property type="entry name" value="DUF4348"/>
</dbReference>
<evidence type="ECO:0000313" key="2">
    <source>
        <dbReference type="Proteomes" id="UP000016023"/>
    </source>
</evidence>
<name>H1Q4G6_9BACT</name>
<dbReference type="RefSeq" id="WP_006953367.1">
    <property type="nucleotide sequence ID" value="NZ_JH594523.1"/>
</dbReference>
<sequence length="284" mass="31720">MRKVFLSILAVFAIVMVGIGGGCTGKKPEAADSVATDSVQSGDSAEVVDSATKIIAETPMPKAADQLFDDFFFNFIANGKLQKNRIKFPLEIETGEGTQQLSQAQWKTDHFFRKQGYYTIIFDNEKQMKAAKSTDIDSVTVEKIHLKKQMVEQYLFDHQDGKWKLNKIRKSPFSSSSNASFLDFLAQFLGGDGLKYVKNPLSYTGPDPDGEETSIVNRNIPASEWSSFLPEVPKNTIYNILYGQKNADSNKKILTFRGLSNGIETQLVFKRNGGSWQLVKLIAY</sequence>
<evidence type="ECO:0008006" key="3">
    <source>
        <dbReference type="Google" id="ProtNLM"/>
    </source>
</evidence>
<protein>
    <recommendedName>
        <fullName evidence="3">DUF4348 domain-containing protein</fullName>
    </recommendedName>
</protein>
<dbReference type="EMBL" id="AGWK01000048">
    <property type="protein sequence ID" value="EHO67119.1"/>
    <property type="molecule type" value="Genomic_DNA"/>
</dbReference>
<gene>
    <name evidence="1" type="ORF">HMPREF9140_01804</name>
</gene>
<reference evidence="1 2" key="1">
    <citation type="submission" date="2011-12" db="EMBL/GenBank/DDBJ databases">
        <title>The Genome Sequence of Prevotella micans F0438.</title>
        <authorList>
            <consortium name="The Broad Institute Genome Sequencing Platform"/>
            <person name="Earl A."/>
            <person name="Ward D."/>
            <person name="Feldgarden M."/>
            <person name="Gevers D."/>
            <person name="Izard J."/>
            <person name="Baranova O.V."/>
            <person name="Blanton J.M."/>
            <person name="Wade W.G."/>
            <person name="Dewhirst F.E."/>
            <person name="Young S.K."/>
            <person name="Zeng Q."/>
            <person name="Gargeya S."/>
            <person name="Fitzgerald M."/>
            <person name="Haas B."/>
            <person name="Abouelleil A."/>
            <person name="Alvarado L."/>
            <person name="Arachchi H.M."/>
            <person name="Berlin A."/>
            <person name="Chapman S.B."/>
            <person name="Gearin G."/>
            <person name="Goldberg J."/>
            <person name="Griggs A."/>
            <person name="Gujja S."/>
            <person name="Hansen M."/>
            <person name="Heiman D."/>
            <person name="Howarth C."/>
            <person name="Larimer J."/>
            <person name="Lui A."/>
            <person name="MacDonald P.J.P."/>
            <person name="McCowen C."/>
            <person name="Montmayeur A."/>
            <person name="Murphy C."/>
            <person name="Neiman D."/>
            <person name="Pearson M."/>
            <person name="Priest M."/>
            <person name="Roberts A."/>
            <person name="Saif S."/>
            <person name="Shea T."/>
            <person name="Sisk P."/>
            <person name="Stolte C."/>
            <person name="Sykes S."/>
            <person name="Wortman J."/>
            <person name="Nusbaum C."/>
            <person name="Birren B."/>
        </authorList>
    </citation>
    <scope>NUCLEOTIDE SEQUENCE [LARGE SCALE GENOMIC DNA]</scope>
    <source>
        <strain evidence="1 2">F0438</strain>
    </source>
</reference>
<dbReference type="PATRIC" id="fig|883158.3.peg.1802"/>
<dbReference type="HOGENOM" id="CLU_978802_0_0_10"/>
<dbReference type="eggNOG" id="ENOG50324VM">
    <property type="taxonomic scope" value="Bacteria"/>
</dbReference>
<accession>H1Q4G6</accession>
<evidence type="ECO:0000313" key="1">
    <source>
        <dbReference type="EMBL" id="EHO67119.1"/>
    </source>
</evidence>
<dbReference type="Pfam" id="PF14254">
    <property type="entry name" value="DUF4348"/>
    <property type="match status" value="1"/>
</dbReference>
<dbReference type="STRING" id="883158.HMPREF9140_01804"/>
<dbReference type="Proteomes" id="UP000016023">
    <property type="component" value="Unassembled WGS sequence"/>
</dbReference>